<evidence type="ECO:0000256" key="6">
    <source>
        <dbReference type="ARBA" id="ARBA00022946"/>
    </source>
</evidence>
<dbReference type="PANTHER" id="PTHR13822:SF7">
    <property type="entry name" value="ATP SYNTHASE SUBUNIT DELTA, MITOCHONDRIAL"/>
    <property type="match status" value="1"/>
</dbReference>
<dbReference type="HAMAP" id="MF_00530">
    <property type="entry name" value="ATP_synth_epsil_bac"/>
    <property type="match status" value="1"/>
</dbReference>
<organism evidence="14 15">
    <name type="scientific">Strongyloides venezuelensis</name>
    <name type="common">Threadworm</name>
    <dbReference type="NCBI Taxonomy" id="75913"/>
    <lineage>
        <taxon>Eukaryota</taxon>
        <taxon>Metazoa</taxon>
        <taxon>Ecdysozoa</taxon>
        <taxon>Nematoda</taxon>
        <taxon>Chromadorea</taxon>
        <taxon>Rhabditida</taxon>
        <taxon>Tylenchina</taxon>
        <taxon>Panagrolaimomorpha</taxon>
        <taxon>Strongyloidoidea</taxon>
        <taxon>Strongyloididae</taxon>
        <taxon>Strongyloides</taxon>
    </lineage>
</organism>
<evidence type="ECO:0000313" key="14">
    <source>
        <dbReference type="Proteomes" id="UP000035680"/>
    </source>
</evidence>
<dbReference type="AlphaFoldDB" id="A0A0K0F1F0"/>
<keyword evidence="7" id="KW-0406">Ion transport</keyword>
<evidence type="ECO:0000256" key="2">
    <source>
        <dbReference type="ARBA" id="ARBA00005712"/>
    </source>
</evidence>
<keyword evidence="9" id="KW-0472">Membrane</keyword>
<comment type="subcellular location">
    <subcellularLocation>
        <location evidence="1">Mitochondrion inner membrane</location>
    </subcellularLocation>
</comment>
<reference evidence="15" key="2">
    <citation type="submission" date="2015-08" db="UniProtKB">
        <authorList>
            <consortium name="WormBaseParasite"/>
        </authorList>
    </citation>
    <scope>IDENTIFICATION</scope>
</reference>
<dbReference type="GO" id="GO:0046933">
    <property type="term" value="F:proton-transporting ATP synthase activity, rotational mechanism"/>
    <property type="evidence" value="ECO:0007669"/>
    <property type="project" value="InterPro"/>
</dbReference>
<dbReference type="Gene3D" id="2.60.15.10">
    <property type="entry name" value="F0F1 ATP synthase delta/epsilon subunit, N-terminal"/>
    <property type="match status" value="1"/>
</dbReference>
<evidence type="ECO:0000256" key="4">
    <source>
        <dbReference type="ARBA" id="ARBA00022781"/>
    </source>
</evidence>
<keyword evidence="5" id="KW-0999">Mitochondrion inner membrane</keyword>
<evidence type="ECO:0000259" key="13">
    <source>
        <dbReference type="Pfam" id="PF02823"/>
    </source>
</evidence>
<feature type="domain" description="ATP synthase F1 complex delta/epsilon subunit N-terminal" evidence="13">
    <location>
        <begin position="37"/>
        <end position="108"/>
    </location>
</feature>
<dbReference type="InterPro" id="IPR001469">
    <property type="entry name" value="ATP_synth_F1_dsu/esu"/>
</dbReference>
<accession>A0A0K0F1F0</accession>
<evidence type="ECO:0000256" key="12">
    <source>
        <dbReference type="ARBA" id="ARBA00031669"/>
    </source>
</evidence>
<comment type="similarity">
    <text evidence="2">Belongs to the ATPase epsilon chain family.</text>
</comment>
<keyword evidence="6" id="KW-0809">Transit peptide</keyword>
<dbReference type="InterPro" id="IPR020546">
    <property type="entry name" value="ATP_synth_F1_dsu/esu_N"/>
</dbReference>
<name>A0A0K0F1F0_STRVS</name>
<sequence>MSYLARALRQLPRISAMQARYASEAAAATPQHNANELTFTLASPDTSYFDRVVVKQVDVPTLAGNVGILATHVPTLGVLKPGVVKVTDNDGNITQLFVSSGTLSMNTDGTCQVLGEFIVPVNDIDENAARKVLESAQRRSTEGSDKDKAEALIEVEVADALIKAVTGGH</sequence>
<dbReference type="Proteomes" id="UP000035680">
    <property type="component" value="Unassembled WGS sequence"/>
</dbReference>
<protein>
    <recommendedName>
        <fullName evidence="12">F-ATPase delta subunit</fullName>
    </recommendedName>
</protein>
<evidence type="ECO:0000256" key="10">
    <source>
        <dbReference type="ARBA" id="ARBA00023196"/>
    </source>
</evidence>
<keyword evidence="4" id="KW-0375">Hydrogen ion transport</keyword>
<evidence type="ECO:0000256" key="7">
    <source>
        <dbReference type="ARBA" id="ARBA00023065"/>
    </source>
</evidence>
<dbReference type="GO" id="GO:0045259">
    <property type="term" value="C:proton-transporting ATP synthase complex"/>
    <property type="evidence" value="ECO:0007669"/>
    <property type="project" value="UniProtKB-KW"/>
</dbReference>
<evidence type="ECO:0000256" key="1">
    <source>
        <dbReference type="ARBA" id="ARBA00004273"/>
    </source>
</evidence>
<keyword evidence="14" id="KW-1185">Reference proteome</keyword>
<evidence type="ECO:0000256" key="5">
    <source>
        <dbReference type="ARBA" id="ARBA00022792"/>
    </source>
</evidence>
<evidence type="ECO:0000313" key="15">
    <source>
        <dbReference type="WBParaSite" id="SVE_0262400.1"/>
    </source>
</evidence>
<keyword evidence="11" id="KW-0066">ATP synthesis</keyword>
<keyword evidence="3" id="KW-0813">Transport</keyword>
<evidence type="ECO:0000256" key="9">
    <source>
        <dbReference type="ARBA" id="ARBA00023136"/>
    </source>
</evidence>
<keyword evidence="10" id="KW-0139">CF(1)</keyword>
<keyword evidence="8" id="KW-0496">Mitochondrion</keyword>
<dbReference type="WBParaSite" id="SVE_0262400.1">
    <property type="protein sequence ID" value="SVE_0262400.1"/>
    <property type="gene ID" value="SVE_0262400"/>
</dbReference>
<evidence type="ECO:0000256" key="11">
    <source>
        <dbReference type="ARBA" id="ARBA00023310"/>
    </source>
</evidence>
<dbReference type="STRING" id="75913.A0A0K0F1F0"/>
<dbReference type="InterPro" id="IPR036771">
    <property type="entry name" value="ATPsynth_dsu/esu_N"/>
</dbReference>
<proteinExistence type="inferred from homology"/>
<evidence type="ECO:0000256" key="8">
    <source>
        <dbReference type="ARBA" id="ARBA00023128"/>
    </source>
</evidence>
<reference evidence="14" key="1">
    <citation type="submission" date="2014-07" db="EMBL/GenBank/DDBJ databases">
        <authorList>
            <person name="Martin A.A"/>
            <person name="De Silva N."/>
        </authorList>
    </citation>
    <scope>NUCLEOTIDE SEQUENCE</scope>
</reference>
<dbReference type="FunFam" id="2.60.15.10:FF:000004">
    <property type="entry name" value="ATP synthase subunit delta, mitochondrial"/>
    <property type="match status" value="1"/>
</dbReference>
<dbReference type="Gene3D" id="1.20.5.440">
    <property type="entry name" value="ATP synthase delta/epsilon subunit, C-terminal domain"/>
    <property type="match status" value="1"/>
</dbReference>
<dbReference type="CDD" id="cd12152">
    <property type="entry name" value="F1-ATPase_delta"/>
    <property type="match status" value="1"/>
</dbReference>
<dbReference type="Pfam" id="PF02823">
    <property type="entry name" value="ATP-synt_DE_N"/>
    <property type="match status" value="1"/>
</dbReference>
<dbReference type="PANTHER" id="PTHR13822">
    <property type="entry name" value="ATP SYNTHASE DELTA/EPSILON CHAIN"/>
    <property type="match status" value="1"/>
</dbReference>
<dbReference type="SUPFAM" id="SSF51344">
    <property type="entry name" value="Epsilon subunit of F1F0-ATP synthase N-terminal domain"/>
    <property type="match status" value="1"/>
</dbReference>
<evidence type="ECO:0000256" key="3">
    <source>
        <dbReference type="ARBA" id="ARBA00022448"/>
    </source>
</evidence>
<dbReference type="GO" id="GO:0005743">
    <property type="term" value="C:mitochondrial inner membrane"/>
    <property type="evidence" value="ECO:0007669"/>
    <property type="project" value="UniProtKB-SubCell"/>
</dbReference>